<dbReference type="InterPro" id="IPR032583">
    <property type="entry name" value="DUF4914"/>
</dbReference>
<reference evidence="1 2" key="1">
    <citation type="submission" date="2018-05" db="EMBL/GenBank/DDBJ databases">
        <title>A metagenomic window into the 2 km-deep terrestrial subsurface aquifer revealed taxonomically and functionally diverse microbial community comprising novel uncultured bacterial lineages.</title>
        <authorList>
            <person name="Kadnikov V.V."/>
            <person name="Mardanov A.V."/>
            <person name="Beletsky A.V."/>
            <person name="Banks D."/>
            <person name="Pimenov N.V."/>
            <person name="Frank Y.A."/>
            <person name="Karnachuk O.V."/>
            <person name="Ravin N.V."/>
        </authorList>
    </citation>
    <scope>NUCLEOTIDE SEQUENCE [LARGE SCALE GENOMIC DNA]</scope>
    <source>
        <strain evidence="1">BY</strain>
    </source>
</reference>
<dbReference type="Pfam" id="PF16260">
    <property type="entry name" value="DUF4914"/>
    <property type="match status" value="1"/>
</dbReference>
<sequence length="646" mass="72548">MQGTTEESKVVSNSSQKRATKLCKTLPSDVCNILQTAPEVIYASAVSELLALAVCDEKDGWHEVAYEVPGRGLVAEARVCRVRNGISVRYLEPYMRRRDSDCMVIGDDGPTDQQRFIDRFGYPFTELREDTFAWLSRQRLAVFAFRSGKAPKSFDAIAICPANAGFFALSLAMIQGILPIESLPKDFRPRAFIFVAPPYRHTHFNGKQIVVHNRLPQRHELFSYNLYPGPSAKKGVYGMLLQQGEMEGWVTAHCSTVRVVTPYDNHIVFMHEGASGGGKSEMLQYPHRESDGRLLLGQNILTGEKRFLTLPRGCELQPVTDDMALCHRTLPKGVRKLKLCDAEQAWFVRINHIQKYGTDPHLEELTIHPPEPLVFLSIDAVPHSTALIWEHEEDAPGVRCPNPRVILPRKLVPGIVDGDVIVDVRSFGVRTPPCTKDNPTYGILGLFHILPPALAWLWRLTSPRGYANPSIVGSKIALSSEGVGSFWPFATGKRIEFANLLLRQILSTQDTLFVLIPNQHIGAWKVGFMPQWLCREYLARRGSAPFRPEQLSAARCSLLGYQLNTLHIEGSAVSRWFLSVETQPEVGEEAYDAGAQQLWEFFRQELEKYSKDPKLDPVGQKIIQCCLEGGSVHDYENLSKQYAILP</sequence>
<accession>A0A2Z4Y231</accession>
<proteinExistence type="predicted"/>
<dbReference type="AlphaFoldDB" id="A0A2Z4Y231"/>
<dbReference type="SUPFAM" id="SSF53795">
    <property type="entry name" value="PEP carboxykinase-like"/>
    <property type="match status" value="1"/>
</dbReference>
<name>A0A2Z4Y231_SUMC1</name>
<dbReference type="KEGG" id="schv:BRCON_0199"/>
<evidence type="ECO:0008006" key="3">
    <source>
        <dbReference type="Google" id="ProtNLM"/>
    </source>
</evidence>
<protein>
    <recommendedName>
        <fullName evidence="3">DUF4914 domain-containing protein</fullName>
    </recommendedName>
</protein>
<dbReference type="EMBL" id="CP030759">
    <property type="protein sequence ID" value="AXA34976.1"/>
    <property type="molecule type" value="Genomic_DNA"/>
</dbReference>
<evidence type="ECO:0000313" key="2">
    <source>
        <dbReference type="Proteomes" id="UP000262583"/>
    </source>
</evidence>
<organism evidence="1 2">
    <name type="scientific">Sumerlaea chitinivorans</name>
    <dbReference type="NCBI Taxonomy" id="2250252"/>
    <lineage>
        <taxon>Bacteria</taxon>
        <taxon>Candidatus Sumerlaeota</taxon>
        <taxon>Candidatus Sumerlaeia</taxon>
        <taxon>Candidatus Sumerlaeales</taxon>
        <taxon>Candidatus Sumerlaeaceae</taxon>
        <taxon>Candidatus Sumerlaea</taxon>
    </lineage>
</organism>
<gene>
    <name evidence="1" type="ORF">BRCON_0199</name>
</gene>
<dbReference type="Proteomes" id="UP000262583">
    <property type="component" value="Chromosome"/>
</dbReference>
<evidence type="ECO:0000313" key="1">
    <source>
        <dbReference type="EMBL" id="AXA34976.1"/>
    </source>
</evidence>